<evidence type="ECO:0000313" key="4">
    <source>
        <dbReference type="Proteomes" id="UP000627984"/>
    </source>
</evidence>
<organism evidence="3 4">
    <name type="scientific">Planomonospora parontospora</name>
    <dbReference type="NCBI Taxonomy" id="58119"/>
    <lineage>
        <taxon>Bacteria</taxon>
        <taxon>Bacillati</taxon>
        <taxon>Actinomycetota</taxon>
        <taxon>Actinomycetes</taxon>
        <taxon>Streptosporangiales</taxon>
        <taxon>Streptosporangiaceae</taxon>
        <taxon>Planomonospora</taxon>
    </lineage>
</organism>
<dbReference type="Proteomes" id="UP000627984">
    <property type="component" value="Unassembled WGS sequence"/>
</dbReference>
<reference evidence="3" key="1">
    <citation type="journal article" date="2014" name="Int. J. Syst. Evol. Microbiol.">
        <title>Complete genome sequence of Corynebacterium casei LMG S-19264T (=DSM 44701T), isolated from a smear-ripened cheese.</title>
        <authorList>
            <consortium name="US DOE Joint Genome Institute (JGI-PGF)"/>
            <person name="Walter F."/>
            <person name="Albersmeier A."/>
            <person name="Kalinowski J."/>
            <person name="Ruckert C."/>
        </authorList>
    </citation>
    <scope>NUCLEOTIDE SEQUENCE</scope>
    <source>
        <strain evidence="3">JCM 3093</strain>
    </source>
</reference>
<feature type="transmembrane region" description="Helical" evidence="2">
    <location>
        <begin position="450"/>
        <end position="473"/>
    </location>
</feature>
<feature type="region of interest" description="Disordered" evidence="1">
    <location>
        <begin position="476"/>
        <end position="508"/>
    </location>
</feature>
<proteinExistence type="predicted"/>
<gene>
    <name evidence="3" type="ORF">GCM10010126_21460</name>
</gene>
<feature type="transmembrane region" description="Helical" evidence="2">
    <location>
        <begin position="419"/>
        <end position="444"/>
    </location>
</feature>
<protein>
    <submittedName>
        <fullName evidence="3">Uncharacterized protein</fullName>
    </submittedName>
</protein>
<dbReference type="Gene3D" id="2.130.10.10">
    <property type="entry name" value="YVTN repeat-like/Quinoprotein amine dehydrogenase"/>
    <property type="match status" value="1"/>
</dbReference>
<evidence type="ECO:0000256" key="1">
    <source>
        <dbReference type="SAM" id="MobiDB-lite"/>
    </source>
</evidence>
<accession>A0AA37BFA2</accession>
<evidence type="ECO:0000256" key="2">
    <source>
        <dbReference type="SAM" id="Phobius"/>
    </source>
</evidence>
<evidence type="ECO:0000313" key="3">
    <source>
        <dbReference type="EMBL" id="GGK61755.1"/>
    </source>
</evidence>
<feature type="transmembrane region" description="Helical" evidence="2">
    <location>
        <begin position="365"/>
        <end position="382"/>
    </location>
</feature>
<reference evidence="3" key="2">
    <citation type="submission" date="2022-09" db="EMBL/GenBank/DDBJ databases">
        <authorList>
            <person name="Sun Q."/>
            <person name="Ohkuma M."/>
        </authorList>
    </citation>
    <scope>NUCLEOTIDE SEQUENCE</scope>
    <source>
        <strain evidence="3">JCM 3093</strain>
    </source>
</reference>
<keyword evidence="2" id="KW-0812">Transmembrane</keyword>
<feature type="compositionally biased region" description="Basic and acidic residues" evidence="1">
    <location>
        <begin position="479"/>
        <end position="508"/>
    </location>
</feature>
<name>A0AA37BFA2_9ACTN</name>
<sequence>MRHPTGSALAWLVHPATVTATFLLLVNDHLLKALWPGPITGKLSDFAGLMVAPPLLALARVPPPAAIAVTGLGFVLVKTTQTGADLASQAWTLLAGPSLVLADPTDLVALPALVAAWAVHRRSRTGHAVRQARTLVIVPVALIAVTATGQADMPQQARTVFSDGETITVLSDHGHGNGPVVSRDGGRTWVKPVPPAPAPGSAPTLSGRPSPVTRSCVPGDPAHCYRVVPPRLAVDESRDGGRTWTTVWGVSKGREELLERTVTEHLGPGAWQGSQAIVVHPVAGGHVVVAANGSDGIAVRDADGAWRRFGFSAGGFSAEGAAPLDSANVSLTAEYVMGSFAGLFVFLAGVATARRGGLDEDGPAATAYVLAAVGFFVAAMGVSDDGFLSPLFVAAGIGCAVASLVNAAIALLPAGRSAWTWTCLITVPVFTALVICAVFDGWVAGTPDRYSTAVLISWLTAIAGAAVSVLVACKGGRRPAREGEDPPEAGRDRFWKGGEDPAEPDPHR</sequence>
<feature type="region of interest" description="Disordered" evidence="1">
    <location>
        <begin position="194"/>
        <end position="214"/>
    </location>
</feature>
<keyword evidence="2" id="KW-1133">Transmembrane helix</keyword>
<feature type="transmembrane region" description="Helical" evidence="2">
    <location>
        <begin position="335"/>
        <end position="353"/>
    </location>
</feature>
<dbReference type="RefSeq" id="WP_191894566.1">
    <property type="nucleotide sequence ID" value="NZ_BMQD01000005.1"/>
</dbReference>
<dbReference type="SUPFAM" id="SSF110296">
    <property type="entry name" value="Oligoxyloglucan reducing end-specific cellobiohydrolase"/>
    <property type="match status" value="1"/>
</dbReference>
<dbReference type="InterPro" id="IPR015943">
    <property type="entry name" value="WD40/YVTN_repeat-like_dom_sf"/>
</dbReference>
<dbReference type="EMBL" id="BMQD01000005">
    <property type="protein sequence ID" value="GGK61755.1"/>
    <property type="molecule type" value="Genomic_DNA"/>
</dbReference>
<feature type="transmembrane region" description="Helical" evidence="2">
    <location>
        <begin position="388"/>
        <end position="412"/>
    </location>
</feature>
<comment type="caution">
    <text evidence="3">The sequence shown here is derived from an EMBL/GenBank/DDBJ whole genome shotgun (WGS) entry which is preliminary data.</text>
</comment>
<keyword evidence="2" id="KW-0472">Membrane</keyword>
<dbReference type="AlphaFoldDB" id="A0AA37BFA2"/>